<feature type="compositionally biased region" description="Basic and acidic residues" evidence="1">
    <location>
        <begin position="15"/>
        <end position="27"/>
    </location>
</feature>
<sequence length="85" mass="9896">MMKNEIQGQLLLTNGEHEDRQYGRGEVKEEDSVEVKEDVEEAREQQRQGQMLRILFAHFGIEVPEWFRAPDQPQQPGGHGDEPHE</sequence>
<evidence type="ECO:0000256" key="1">
    <source>
        <dbReference type="SAM" id="MobiDB-lite"/>
    </source>
</evidence>
<feature type="region of interest" description="Disordered" evidence="1">
    <location>
        <begin position="1"/>
        <end position="44"/>
    </location>
</feature>
<evidence type="ECO:0000313" key="2">
    <source>
        <dbReference type="EMBL" id="KAD2210644.1"/>
    </source>
</evidence>
<evidence type="ECO:0000313" key="3">
    <source>
        <dbReference type="Proteomes" id="UP000326396"/>
    </source>
</evidence>
<comment type="caution">
    <text evidence="2">The sequence shown here is derived from an EMBL/GenBank/DDBJ whole genome shotgun (WGS) entry which is preliminary data.</text>
</comment>
<organism evidence="2 3">
    <name type="scientific">Mikania micrantha</name>
    <name type="common">bitter vine</name>
    <dbReference type="NCBI Taxonomy" id="192012"/>
    <lineage>
        <taxon>Eukaryota</taxon>
        <taxon>Viridiplantae</taxon>
        <taxon>Streptophyta</taxon>
        <taxon>Embryophyta</taxon>
        <taxon>Tracheophyta</taxon>
        <taxon>Spermatophyta</taxon>
        <taxon>Magnoliopsida</taxon>
        <taxon>eudicotyledons</taxon>
        <taxon>Gunneridae</taxon>
        <taxon>Pentapetalae</taxon>
        <taxon>asterids</taxon>
        <taxon>campanulids</taxon>
        <taxon>Asterales</taxon>
        <taxon>Asteraceae</taxon>
        <taxon>Asteroideae</taxon>
        <taxon>Heliantheae alliance</taxon>
        <taxon>Eupatorieae</taxon>
        <taxon>Mikania</taxon>
    </lineage>
</organism>
<dbReference type="Proteomes" id="UP000326396">
    <property type="component" value="Unassembled WGS sequence"/>
</dbReference>
<proteinExistence type="predicted"/>
<feature type="compositionally biased region" description="Polar residues" evidence="1">
    <location>
        <begin position="1"/>
        <end position="12"/>
    </location>
</feature>
<gene>
    <name evidence="2" type="ORF">E3N88_41633</name>
</gene>
<keyword evidence="3" id="KW-1185">Reference proteome</keyword>
<dbReference type="EMBL" id="SZYD01000089">
    <property type="protein sequence ID" value="KAD2210644.1"/>
    <property type="molecule type" value="Genomic_DNA"/>
</dbReference>
<name>A0A5N6LK21_9ASTR</name>
<dbReference type="AlphaFoldDB" id="A0A5N6LK21"/>
<accession>A0A5N6LK21</accession>
<protein>
    <submittedName>
        <fullName evidence="2">Uncharacterized protein</fullName>
    </submittedName>
</protein>
<reference evidence="2 3" key="1">
    <citation type="submission" date="2019-05" db="EMBL/GenBank/DDBJ databases">
        <title>Mikania micrantha, genome provides insights into the molecular mechanism of rapid growth.</title>
        <authorList>
            <person name="Liu B."/>
        </authorList>
    </citation>
    <scope>NUCLEOTIDE SEQUENCE [LARGE SCALE GENOMIC DNA]</scope>
    <source>
        <strain evidence="2">NLD-2019</strain>
        <tissue evidence="2">Leaf</tissue>
    </source>
</reference>
<feature type="compositionally biased region" description="Acidic residues" evidence="1">
    <location>
        <begin position="28"/>
        <end position="41"/>
    </location>
</feature>